<reference evidence="2" key="1">
    <citation type="journal article" date="2020" name="bioRxiv">
        <title>Chromosome-level reference genome of the European wasp spider Argiope bruennichi: a resource for studies on range expansion and evolutionary adaptation.</title>
        <authorList>
            <person name="Sheffer M.M."/>
            <person name="Hoppe A."/>
            <person name="Krehenwinkel H."/>
            <person name="Uhl G."/>
            <person name="Kuss A.W."/>
            <person name="Jensen L."/>
            <person name="Jensen C."/>
            <person name="Gillespie R.G."/>
            <person name="Hoff K.J."/>
            <person name="Prost S."/>
        </authorList>
    </citation>
    <scope>NUCLEOTIDE SEQUENCE</scope>
</reference>
<dbReference type="EMBL" id="JABXBU010000011">
    <property type="protein sequence ID" value="KAF8790510.1"/>
    <property type="molecule type" value="Genomic_DNA"/>
</dbReference>
<accession>A0A8T0FM75</accession>
<keyword evidence="3" id="KW-1185">Reference proteome</keyword>
<comment type="caution">
    <text evidence="2">The sequence shown here is derived from an EMBL/GenBank/DDBJ whole genome shotgun (WGS) entry which is preliminary data.</text>
</comment>
<name>A0A8T0FM75_ARGBR</name>
<sequence length="69" mass="7971">MGEKNMVNRRKLSHADVPKLIETSGNEEEVSEYENHTRDEIESESSGSDFDTNIQKIIYKGRFSPRIVK</sequence>
<evidence type="ECO:0000313" key="2">
    <source>
        <dbReference type="EMBL" id="KAF8790510.1"/>
    </source>
</evidence>
<proteinExistence type="predicted"/>
<dbReference type="AlphaFoldDB" id="A0A8T0FM75"/>
<protein>
    <submittedName>
        <fullName evidence="2">Uncharacterized protein</fullName>
    </submittedName>
</protein>
<feature type="region of interest" description="Disordered" evidence="1">
    <location>
        <begin position="1"/>
        <end position="49"/>
    </location>
</feature>
<evidence type="ECO:0000313" key="3">
    <source>
        <dbReference type="Proteomes" id="UP000807504"/>
    </source>
</evidence>
<organism evidence="2 3">
    <name type="scientific">Argiope bruennichi</name>
    <name type="common">Wasp spider</name>
    <name type="synonym">Aranea bruennichi</name>
    <dbReference type="NCBI Taxonomy" id="94029"/>
    <lineage>
        <taxon>Eukaryota</taxon>
        <taxon>Metazoa</taxon>
        <taxon>Ecdysozoa</taxon>
        <taxon>Arthropoda</taxon>
        <taxon>Chelicerata</taxon>
        <taxon>Arachnida</taxon>
        <taxon>Araneae</taxon>
        <taxon>Araneomorphae</taxon>
        <taxon>Entelegynae</taxon>
        <taxon>Araneoidea</taxon>
        <taxon>Araneidae</taxon>
        <taxon>Argiope</taxon>
    </lineage>
</organism>
<evidence type="ECO:0000256" key="1">
    <source>
        <dbReference type="SAM" id="MobiDB-lite"/>
    </source>
</evidence>
<gene>
    <name evidence="2" type="ORF">HNY73_005524</name>
</gene>
<reference evidence="2" key="2">
    <citation type="submission" date="2020-06" db="EMBL/GenBank/DDBJ databases">
        <authorList>
            <person name="Sheffer M."/>
        </authorList>
    </citation>
    <scope>NUCLEOTIDE SEQUENCE</scope>
</reference>
<dbReference type="Proteomes" id="UP000807504">
    <property type="component" value="Unassembled WGS sequence"/>
</dbReference>